<evidence type="ECO:0000256" key="1">
    <source>
        <dbReference type="SAM" id="MobiDB-lite"/>
    </source>
</evidence>
<keyword evidence="2" id="KW-1133">Transmembrane helix</keyword>
<protein>
    <submittedName>
        <fullName evidence="3">Uncharacterized protein</fullName>
    </submittedName>
</protein>
<feature type="compositionally biased region" description="Acidic residues" evidence="1">
    <location>
        <begin position="9"/>
        <end position="22"/>
    </location>
</feature>
<feature type="transmembrane region" description="Helical" evidence="2">
    <location>
        <begin position="48"/>
        <end position="70"/>
    </location>
</feature>
<dbReference type="Proteomes" id="UP001300502">
    <property type="component" value="Unassembled WGS sequence"/>
</dbReference>
<accession>A0AAV9IHH9</accession>
<name>A0AAV9IHH9_9RHOD</name>
<dbReference type="EMBL" id="JANCYU010000045">
    <property type="protein sequence ID" value="KAK4526915.1"/>
    <property type="molecule type" value="Genomic_DNA"/>
</dbReference>
<keyword evidence="2" id="KW-0472">Membrane</keyword>
<reference evidence="3 4" key="1">
    <citation type="submission" date="2022-07" db="EMBL/GenBank/DDBJ databases">
        <title>Genome-wide signatures of adaptation to extreme environments.</title>
        <authorList>
            <person name="Cho C.H."/>
            <person name="Yoon H.S."/>
        </authorList>
    </citation>
    <scope>NUCLEOTIDE SEQUENCE [LARGE SCALE GENOMIC DNA]</scope>
    <source>
        <strain evidence="3 4">108.79 E11</strain>
    </source>
</reference>
<evidence type="ECO:0000313" key="4">
    <source>
        <dbReference type="Proteomes" id="UP001300502"/>
    </source>
</evidence>
<evidence type="ECO:0000256" key="2">
    <source>
        <dbReference type="SAM" id="Phobius"/>
    </source>
</evidence>
<sequence>MDRPREEMNDNDSSDISPDDQEQLPSWEELANVQFSIPFDPKDYAKPFFYGGLGLFAVGLAAGTLVSGVAKPPQETTASSATTSANSTEQQKIQAMMAARAEGFRLIVVVSRLRELYYMALVYVVCLQF</sequence>
<dbReference type="AlphaFoldDB" id="A0AAV9IHH9"/>
<comment type="caution">
    <text evidence="3">The sequence shown here is derived from an EMBL/GenBank/DDBJ whole genome shotgun (WGS) entry which is preliminary data.</text>
</comment>
<feature type="region of interest" description="Disordered" evidence="1">
    <location>
        <begin position="1"/>
        <end position="23"/>
    </location>
</feature>
<keyword evidence="4" id="KW-1185">Reference proteome</keyword>
<keyword evidence="2" id="KW-0812">Transmembrane</keyword>
<gene>
    <name evidence="3" type="ORF">GAYE_SCF29G4834</name>
</gene>
<evidence type="ECO:0000313" key="3">
    <source>
        <dbReference type="EMBL" id="KAK4526915.1"/>
    </source>
</evidence>
<proteinExistence type="predicted"/>
<organism evidence="3 4">
    <name type="scientific">Galdieria yellowstonensis</name>
    <dbReference type="NCBI Taxonomy" id="3028027"/>
    <lineage>
        <taxon>Eukaryota</taxon>
        <taxon>Rhodophyta</taxon>
        <taxon>Bangiophyceae</taxon>
        <taxon>Galdieriales</taxon>
        <taxon>Galdieriaceae</taxon>
        <taxon>Galdieria</taxon>
    </lineage>
</organism>